<dbReference type="Gene3D" id="1.20.1500.10">
    <property type="entry name" value="YheA/YmcA-like"/>
    <property type="match status" value="1"/>
</dbReference>
<dbReference type="InterPro" id="IPR023378">
    <property type="entry name" value="YheA/YmcA-like_dom_sf"/>
</dbReference>
<dbReference type="RefSeq" id="WP_219966045.1">
    <property type="nucleotide sequence ID" value="NZ_JAGFNZ010000005.1"/>
</dbReference>
<gene>
    <name evidence="2" type="ORF">J5W02_12575</name>
</gene>
<name>A0ABS7DQS8_9FIRM</name>
<comment type="caution">
    <text evidence="2">The sequence shown here is derived from an EMBL/GenBank/DDBJ whole genome shotgun (WGS) entry which is preliminary data.</text>
</comment>
<dbReference type="Proteomes" id="UP000719942">
    <property type="component" value="Unassembled WGS sequence"/>
</dbReference>
<accession>A0ABS7DQS8</accession>
<sequence length="136" mass="15311">MDIISLAREIGKEIQKDQRYLNMKLAQQNSDDDQKLQDLIGEFNLKRMAINNETQKSEQDTDKMQALNQELRHVYAQIMQNENMTAYNKAKEEMDALLQRVSAIIGQSADGEDPETTDYEQSSSCGGDCGSCGGCH</sequence>
<proteinExistence type="predicted"/>
<dbReference type="EMBL" id="JAGFNZ010000005">
    <property type="protein sequence ID" value="MBW7573645.1"/>
    <property type="molecule type" value="Genomic_DNA"/>
</dbReference>
<evidence type="ECO:0000313" key="2">
    <source>
        <dbReference type="EMBL" id="MBW7573645.1"/>
    </source>
</evidence>
<evidence type="ECO:0000256" key="1">
    <source>
        <dbReference type="SAM" id="MobiDB-lite"/>
    </source>
</evidence>
<organism evidence="2 3">
    <name type="scientific">Caproiciproducens faecalis</name>
    <dbReference type="NCBI Taxonomy" id="2820301"/>
    <lineage>
        <taxon>Bacteria</taxon>
        <taxon>Bacillati</taxon>
        <taxon>Bacillota</taxon>
        <taxon>Clostridia</taxon>
        <taxon>Eubacteriales</taxon>
        <taxon>Acutalibacteraceae</taxon>
        <taxon>Caproiciproducens</taxon>
    </lineage>
</organism>
<reference evidence="2 3" key="1">
    <citation type="submission" date="2021-03" db="EMBL/GenBank/DDBJ databases">
        <title>Caproiciproducens sp. nov. isolated from feces of cow.</title>
        <authorList>
            <person name="Choi J.-Y."/>
        </authorList>
    </citation>
    <scope>NUCLEOTIDE SEQUENCE [LARGE SCALE GENOMIC DNA]</scope>
    <source>
        <strain evidence="2 3">AGMB10547</strain>
    </source>
</reference>
<dbReference type="SUPFAM" id="SSF158622">
    <property type="entry name" value="YheA/YmcA-like"/>
    <property type="match status" value="1"/>
</dbReference>
<feature type="region of interest" description="Disordered" evidence="1">
    <location>
        <begin position="106"/>
        <end position="130"/>
    </location>
</feature>
<keyword evidence="3" id="KW-1185">Reference proteome</keyword>
<dbReference type="InterPro" id="IPR010368">
    <property type="entry name" value="Com_YlbF"/>
</dbReference>
<evidence type="ECO:0000313" key="3">
    <source>
        <dbReference type="Proteomes" id="UP000719942"/>
    </source>
</evidence>
<protein>
    <submittedName>
        <fullName evidence="2">YlbF family regulator</fullName>
    </submittedName>
</protein>
<dbReference type="Pfam" id="PF06133">
    <property type="entry name" value="Com_YlbF"/>
    <property type="match status" value="1"/>
</dbReference>